<dbReference type="OrthoDB" id="2828566at2759"/>
<dbReference type="SUPFAM" id="SSF81383">
    <property type="entry name" value="F-box domain"/>
    <property type="match status" value="1"/>
</dbReference>
<evidence type="ECO:0000313" key="3">
    <source>
        <dbReference type="EMBL" id="KAG7439537.1"/>
    </source>
</evidence>
<dbReference type="InterPro" id="IPR036047">
    <property type="entry name" value="F-box-like_dom_sf"/>
</dbReference>
<dbReference type="Proteomes" id="UP000812287">
    <property type="component" value="Unassembled WGS sequence"/>
</dbReference>
<feature type="domain" description="F-box" evidence="2">
    <location>
        <begin position="80"/>
        <end position="131"/>
    </location>
</feature>
<sequence length="326" mass="37295">MLASKSLYTPANEFEHEHLITLLLRKKRPLLDADTARIEEDISTLELEISSLERQMIMLMRKKDQLEHSLSRRKALLSPIRRLPSDVLLEIFSWAVHRPKNSLDVTTGVWPLGQVCGCWRDIVSTLPVLWSVVILQPPYTHHSVDILSHHFRRSAQFPLWIAIRTEGHVIDRRIFDMVLQKSALWKMVDMCARSKDLEKLASVSGNIPLLEELYVSTADTADFSTDALSSAPSLRRVNVESLEISQMPLNASLSILTHFSGTLHHLADIRYITQVQTLVEISILFFDDWDGPLDSSNLLPVRMEQLQSLTVNDMGMTLTFIRFKNF</sequence>
<gene>
    <name evidence="3" type="ORF">BT62DRAFT_700299</name>
</gene>
<comment type="caution">
    <text evidence="3">The sequence shown here is derived from an EMBL/GenBank/DDBJ whole genome shotgun (WGS) entry which is preliminary data.</text>
</comment>
<evidence type="ECO:0000259" key="2">
    <source>
        <dbReference type="Pfam" id="PF12937"/>
    </source>
</evidence>
<dbReference type="InterPro" id="IPR001810">
    <property type="entry name" value="F-box_dom"/>
</dbReference>
<name>A0A9P8AM63_9AGAR</name>
<evidence type="ECO:0000256" key="1">
    <source>
        <dbReference type="SAM" id="Coils"/>
    </source>
</evidence>
<dbReference type="RefSeq" id="XP_043033037.1">
    <property type="nucleotide sequence ID" value="XM_043181934.1"/>
</dbReference>
<dbReference type="GeneID" id="66104230"/>
<evidence type="ECO:0000313" key="4">
    <source>
        <dbReference type="Proteomes" id="UP000812287"/>
    </source>
</evidence>
<keyword evidence="1" id="KW-0175">Coiled coil</keyword>
<dbReference type="InterPro" id="IPR032675">
    <property type="entry name" value="LRR_dom_sf"/>
</dbReference>
<feature type="coiled-coil region" evidence="1">
    <location>
        <begin position="35"/>
        <end position="69"/>
    </location>
</feature>
<dbReference type="Pfam" id="PF12937">
    <property type="entry name" value="F-box-like"/>
    <property type="match status" value="1"/>
</dbReference>
<dbReference type="Gene3D" id="3.80.10.10">
    <property type="entry name" value="Ribonuclease Inhibitor"/>
    <property type="match status" value="1"/>
</dbReference>
<accession>A0A9P8AM63</accession>
<protein>
    <recommendedName>
        <fullName evidence="2">F-box domain-containing protein</fullName>
    </recommendedName>
</protein>
<keyword evidence="4" id="KW-1185">Reference proteome</keyword>
<proteinExistence type="predicted"/>
<dbReference type="EMBL" id="MU250591">
    <property type="protein sequence ID" value="KAG7439537.1"/>
    <property type="molecule type" value="Genomic_DNA"/>
</dbReference>
<reference evidence="3" key="1">
    <citation type="submission" date="2020-11" db="EMBL/GenBank/DDBJ databases">
        <title>Adaptations for nitrogen fixation in a non-lichenized fungal sporocarp promotes dispersal by wood-feeding termites.</title>
        <authorList>
            <consortium name="DOE Joint Genome Institute"/>
            <person name="Koch R.A."/>
            <person name="Yoon G."/>
            <person name="Arayal U."/>
            <person name="Lail K."/>
            <person name="Amirebrahimi M."/>
            <person name="Labutti K."/>
            <person name="Lipzen A."/>
            <person name="Riley R."/>
            <person name="Barry K."/>
            <person name="Henrissat B."/>
            <person name="Grigoriev I.V."/>
            <person name="Herr J.R."/>
            <person name="Aime M.C."/>
        </authorList>
    </citation>
    <scope>NUCLEOTIDE SEQUENCE</scope>
    <source>
        <strain evidence="3">MCA 3950</strain>
    </source>
</reference>
<organism evidence="3 4">
    <name type="scientific">Guyanagaster necrorhizus</name>
    <dbReference type="NCBI Taxonomy" id="856835"/>
    <lineage>
        <taxon>Eukaryota</taxon>
        <taxon>Fungi</taxon>
        <taxon>Dikarya</taxon>
        <taxon>Basidiomycota</taxon>
        <taxon>Agaricomycotina</taxon>
        <taxon>Agaricomycetes</taxon>
        <taxon>Agaricomycetidae</taxon>
        <taxon>Agaricales</taxon>
        <taxon>Marasmiineae</taxon>
        <taxon>Physalacriaceae</taxon>
        <taxon>Guyanagaster</taxon>
    </lineage>
</organism>
<dbReference type="AlphaFoldDB" id="A0A9P8AM63"/>